<dbReference type="GO" id="GO:0016114">
    <property type="term" value="P:terpenoid biosynthetic process"/>
    <property type="evidence" value="ECO:0007669"/>
    <property type="project" value="UniProtKB-ARBA"/>
</dbReference>
<keyword evidence="6" id="KW-0414">Isoprene biosynthesis</keyword>
<dbReference type="PROSITE" id="PS00444">
    <property type="entry name" value="POLYPRENYL_SYNTHASE_2"/>
    <property type="match status" value="1"/>
</dbReference>
<dbReference type="PANTHER" id="PTHR43281">
    <property type="entry name" value="FARNESYL DIPHOSPHATE SYNTHASE"/>
    <property type="match status" value="1"/>
</dbReference>
<dbReference type="FunFam" id="1.10.600.10:FF:000001">
    <property type="entry name" value="Geranylgeranyl diphosphate synthase"/>
    <property type="match status" value="1"/>
</dbReference>
<gene>
    <name evidence="8" type="ORF">BJI67_10950</name>
</gene>
<dbReference type="InterPro" id="IPR008949">
    <property type="entry name" value="Isoprenoid_synthase_dom_sf"/>
</dbReference>
<sequence length="298" mass="31874">MPSETEGLMELWRQRTEAALDHWLPSANMLPTKMHEAMRYAAMGGGKRIRPLLVYAAGHALGTAPEALDGAAAAVELIHVYSLIHDDLPAMDDDDLRRGKPTCHRAFDEATAILAGDAMQAVAFHILATAPEFTCSAETRLSMIETLAQAAGSRGMAGGQAIDLDAVGRELSIAELENMHIHKTGALIRASIRLGALAGDAGEGEALEALDRYAKCIGLAFQIRDDILDVEGETETLGKTQGADIARGKPTFPSLLGMSEAKARAQALYEEAIEAIAALPETAEPLRWIAGYIVNRIH</sequence>
<evidence type="ECO:0000256" key="7">
    <source>
        <dbReference type="RuleBase" id="RU004466"/>
    </source>
</evidence>
<dbReference type="NCBIfam" id="NF007877">
    <property type="entry name" value="PRK10581.1"/>
    <property type="match status" value="1"/>
</dbReference>
<dbReference type="GO" id="GO:0004659">
    <property type="term" value="F:prenyltransferase activity"/>
    <property type="evidence" value="ECO:0007669"/>
    <property type="project" value="InterPro"/>
</dbReference>
<evidence type="ECO:0000256" key="1">
    <source>
        <dbReference type="ARBA" id="ARBA00001946"/>
    </source>
</evidence>
<dbReference type="GO" id="GO:0005737">
    <property type="term" value="C:cytoplasm"/>
    <property type="evidence" value="ECO:0007669"/>
    <property type="project" value="UniProtKB-ARBA"/>
</dbReference>
<dbReference type="Proteomes" id="UP000095342">
    <property type="component" value="Chromosome"/>
</dbReference>
<evidence type="ECO:0000256" key="5">
    <source>
        <dbReference type="ARBA" id="ARBA00022842"/>
    </source>
</evidence>
<dbReference type="InterPro" id="IPR000092">
    <property type="entry name" value="Polyprenyl_synt"/>
</dbReference>
<organism evidence="8 9">
    <name type="scientific">Acidihalobacter aeolianus</name>
    <dbReference type="NCBI Taxonomy" id="2792603"/>
    <lineage>
        <taxon>Bacteria</taxon>
        <taxon>Pseudomonadati</taxon>
        <taxon>Pseudomonadota</taxon>
        <taxon>Gammaproteobacteria</taxon>
        <taxon>Chromatiales</taxon>
        <taxon>Ectothiorhodospiraceae</taxon>
        <taxon>Acidihalobacter</taxon>
    </lineage>
</organism>
<dbReference type="GO" id="GO:0008654">
    <property type="term" value="P:phospholipid biosynthetic process"/>
    <property type="evidence" value="ECO:0007669"/>
    <property type="project" value="UniProtKB-ARBA"/>
</dbReference>
<keyword evidence="4" id="KW-0479">Metal-binding</keyword>
<dbReference type="SUPFAM" id="SSF48576">
    <property type="entry name" value="Terpenoid synthases"/>
    <property type="match status" value="1"/>
</dbReference>
<dbReference type="KEGG" id="aaeo:BJI67_10950"/>
<evidence type="ECO:0000256" key="4">
    <source>
        <dbReference type="ARBA" id="ARBA00022723"/>
    </source>
</evidence>
<dbReference type="RefSeq" id="WP_070073060.1">
    <property type="nucleotide sequence ID" value="NZ_CP017448.1"/>
</dbReference>
<keyword evidence="5" id="KW-0460">Magnesium</keyword>
<evidence type="ECO:0000256" key="2">
    <source>
        <dbReference type="ARBA" id="ARBA00006706"/>
    </source>
</evidence>
<dbReference type="EMBL" id="CP017448">
    <property type="protein sequence ID" value="AOV17512.1"/>
    <property type="molecule type" value="Genomic_DNA"/>
</dbReference>
<dbReference type="SFLD" id="SFLDS00005">
    <property type="entry name" value="Isoprenoid_Synthase_Type_I"/>
    <property type="match status" value="1"/>
</dbReference>
<dbReference type="Gene3D" id="1.10.600.10">
    <property type="entry name" value="Farnesyl Diphosphate Synthase"/>
    <property type="match status" value="1"/>
</dbReference>
<reference evidence="8 9" key="1">
    <citation type="submission" date="2016-09" db="EMBL/GenBank/DDBJ databases">
        <title>Acidihalobacter prosperus V6 (DSM14174).</title>
        <authorList>
            <person name="Khaleque H.N."/>
            <person name="Ramsay J.P."/>
            <person name="Murphy R.J.T."/>
            <person name="Kaksonen A.H."/>
            <person name="Boxall N.J."/>
            <person name="Watkin E.L.J."/>
        </authorList>
    </citation>
    <scope>NUCLEOTIDE SEQUENCE [LARGE SCALE GENOMIC DNA]</scope>
    <source>
        <strain evidence="8 9">V6</strain>
    </source>
</reference>
<accession>A0A1D8K998</accession>
<name>A0A1D8K998_9GAMM</name>
<comment type="similarity">
    <text evidence="2 7">Belongs to the FPP/GGPP synthase family.</text>
</comment>
<dbReference type="CDD" id="cd00685">
    <property type="entry name" value="Trans_IPPS_HT"/>
    <property type="match status" value="1"/>
</dbReference>
<keyword evidence="9" id="KW-1185">Reference proteome</keyword>
<keyword evidence="3 7" id="KW-0808">Transferase</keyword>
<comment type="cofactor">
    <cofactor evidence="1">
        <name>Mg(2+)</name>
        <dbReference type="ChEBI" id="CHEBI:18420"/>
    </cofactor>
</comment>
<evidence type="ECO:0000313" key="9">
    <source>
        <dbReference type="Proteomes" id="UP000095342"/>
    </source>
</evidence>
<dbReference type="PROSITE" id="PS00723">
    <property type="entry name" value="POLYPRENYL_SYNTHASE_1"/>
    <property type="match status" value="1"/>
</dbReference>
<protein>
    <submittedName>
        <fullName evidence="8">Geranyl transferase</fullName>
    </submittedName>
</protein>
<evidence type="ECO:0000256" key="6">
    <source>
        <dbReference type="ARBA" id="ARBA00023229"/>
    </source>
</evidence>
<proteinExistence type="inferred from homology"/>
<evidence type="ECO:0000256" key="3">
    <source>
        <dbReference type="ARBA" id="ARBA00022679"/>
    </source>
</evidence>
<dbReference type="InterPro" id="IPR033749">
    <property type="entry name" value="Polyprenyl_synt_CS"/>
</dbReference>
<dbReference type="GO" id="GO:0046872">
    <property type="term" value="F:metal ion binding"/>
    <property type="evidence" value="ECO:0007669"/>
    <property type="project" value="UniProtKB-KW"/>
</dbReference>
<dbReference type="Pfam" id="PF00348">
    <property type="entry name" value="polyprenyl_synt"/>
    <property type="match status" value="1"/>
</dbReference>
<dbReference type="InterPro" id="IPR053378">
    <property type="entry name" value="Prenyl_diphosphate_synthase"/>
</dbReference>
<dbReference type="NCBIfam" id="NF045485">
    <property type="entry name" value="FPPsyn"/>
    <property type="match status" value="1"/>
</dbReference>
<dbReference type="SFLD" id="SFLDG01017">
    <property type="entry name" value="Polyprenyl_Transferase_Like"/>
    <property type="match status" value="1"/>
</dbReference>
<dbReference type="AlphaFoldDB" id="A0A1D8K998"/>
<evidence type="ECO:0000313" key="8">
    <source>
        <dbReference type="EMBL" id="AOV17512.1"/>
    </source>
</evidence>
<dbReference type="PANTHER" id="PTHR43281:SF1">
    <property type="entry name" value="FARNESYL DIPHOSPHATE SYNTHASE"/>
    <property type="match status" value="1"/>
</dbReference>